<dbReference type="InterPro" id="IPR010281">
    <property type="entry name" value="DUF885"/>
</dbReference>
<feature type="region of interest" description="Disordered" evidence="1">
    <location>
        <begin position="1"/>
        <end position="40"/>
    </location>
</feature>
<evidence type="ECO:0000313" key="3">
    <source>
        <dbReference type="Proteomes" id="UP000294506"/>
    </source>
</evidence>
<sequence length="590" mass="64431">MSSSTPATPPEPATPEATQPESATPEPAAPEPARPGPRTSTAVDAFAEDYFERLLALAPEEATVLGRPGVETEYADYSPAGREEVAQLQRETLAQLAGMTPEDRIDAVTLHAMAERIGLDVALHESGRTELNNLASAPQTVRMVLELMPAQSEQDFVHIAGRLHNLPAALEGYWASLVNSAQAGQVPAQRQVHAVAEQCRSYALPEGALAGYALSGRQAQVSSATQEALAAGTHAAQQAYLRLAERLESELLPQAPAADAVGTEAYRLHSQFFTGTMLDLEETYRWGLEELARLVAAQEVVAHQISPGASVEEAKAILDADPARQLSGTAALQEWMQRLSDEALAALKDVHFDIPAPMDVLECMIAPTQDGGVYYTGPSDDFSRPGRMWWSVPEDDEHFTTWTETTTVYHEGVPGHHLQIATATLVKDRLNSWRRHGSFVSGFAEGWALYAEQLMAELGFLADPGDLMGMYDMQRMRAARVVFDIGVHCGFEAPPEWGGQTWTPEQGKEFLRAHLPISSAQLDFEFTRYLGWPGQAPSYKVGQRVFEELRAECEAAAREAGEPFDLRAFHTELLGLGMIGLDTLRFAMRP</sequence>
<dbReference type="RefSeq" id="WP_084479700.1">
    <property type="nucleotide sequence ID" value="NZ_SOAN01000003.1"/>
</dbReference>
<reference evidence="2 3" key="1">
    <citation type="submission" date="2019-03" db="EMBL/GenBank/DDBJ databases">
        <title>Genomic Encyclopedia of Type Strains, Phase III (KMG-III): the genomes of soil and plant-associated and newly described type strains.</title>
        <authorList>
            <person name="Whitman W."/>
        </authorList>
    </citation>
    <scope>NUCLEOTIDE SEQUENCE [LARGE SCALE GENOMIC DNA]</scope>
    <source>
        <strain evidence="2 3">DSM 27373</strain>
    </source>
</reference>
<evidence type="ECO:0000313" key="2">
    <source>
        <dbReference type="EMBL" id="TDS86548.1"/>
    </source>
</evidence>
<feature type="compositionally biased region" description="Low complexity" evidence="1">
    <location>
        <begin position="14"/>
        <end position="26"/>
    </location>
</feature>
<accession>A0A4R7G5L6</accession>
<dbReference type="AlphaFoldDB" id="A0A4R7G5L6"/>
<dbReference type="PANTHER" id="PTHR33361:SF2">
    <property type="entry name" value="DUF885 DOMAIN-CONTAINING PROTEIN"/>
    <property type="match status" value="1"/>
</dbReference>
<dbReference type="PANTHER" id="PTHR33361">
    <property type="entry name" value="GLR0591 PROTEIN"/>
    <property type="match status" value="1"/>
</dbReference>
<gene>
    <name evidence="2" type="ORF">EV640_103239</name>
</gene>
<organism evidence="2 3">
    <name type="scientific">Nesterenkonia aurantiaca</name>
    <dbReference type="NCBI Taxonomy" id="1436010"/>
    <lineage>
        <taxon>Bacteria</taxon>
        <taxon>Bacillati</taxon>
        <taxon>Actinomycetota</taxon>
        <taxon>Actinomycetes</taxon>
        <taxon>Micrococcales</taxon>
        <taxon>Micrococcaceae</taxon>
        <taxon>Nesterenkonia</taxon>
    </lineage>
</organism>
<name>A0A4R7G5L6_9MICC</name>
<comment type="caution">
    <text evidence="2">The sequence shown here is derived from an EMBL/GenBank/DDBJ whole genome shotgun (WGS) entry which is preliminary data.</text>
</comment>
<dbReference type="Proteomes" id="UP000294506">
    <property type="component" value="Unassembled WGS sequence"/>
</dbReference>
<proteinExistence type="predicted"/>
<protein>
    <submittedName>
        <fullName evidence="2">Uncharacterized protein (DUF885 family)</fullName>
    </submittedName>
</protein>
<evidence type="ECO:0000256" key="1">
    <source>
        <dbReference type="SAM" id="MobiDB-lite"/>
    </source>
</evidence>
<dbReference type="EMBL" id="SOAN01000003">
    <property type="protein sequence ID" value="TDS86548.1"/>
    <property type="molecule type" value="Genomic_DNA"/>
</dbReference>
<dbReference type="Pfam" id="PF05960">
    <property type="entry name" value="DUF885"/>
    <property type="match status" value="1"/>
</dbReference>
<keyword evidence="3" id="KW-1185">Reference proteome</keyword>